<proteinExistence type="predicted"/>
<evidence type="ECO:0000313" key="1">
    <source>
        <dbReference type="EMBL" id="CAD8045312.1"/>
    </source>
</evidence>
<comment type="caution">
    <text evidence="1">The sequence shown here is derived from an EMBL/GenBank/DDBJ whole genome shotgun (WGS) entry which is preliminary data.</text>
</comment>
<reference evidence="1" key="1">
    <citation type="submission" date="2021-01" db="EMBL/GenBank/DDBJ databases">
        <authorList>
            <consortium name="Genoscope - CEA"/>
            <person name="William W."/>
        </authorList>
    </citation>
    <scope>NUCLEOTIDE SEQUENCE</scope>
</reference>
<sequence length="212" mass="25484">MNQELNQQQNSKFHINLMQKLCQKAMIKCQEEQINQKFYYIPKKRVSTNCNKQVMNSLQQPQTERMSTEISQKQRRIIFNKKNNYCWSSQENINEKNKQISNLSLRALKDECQQKEQIRFHIPKLSLGNEKQLRLIQLNKQLQSLTSRQTVRRQVSPINLQLRKVNNVCLIQNRQKQLDQMFEAQKKIMKYIIHQDEYFNDALIQLQKSISQ</sequence>
<gene>
    <name evidence="1" type="ORF">PPRIM_AZ9-3.1.T0090339</name>
</gene>
<protein>
    <submittedName>
        <fullName evidence="1">Uncharacterized protein</fullName>
    </submittedName>
</protein>
<dbReference type="AlphaFoldDB" id="A0A8S1JRP5"/>
<name>A0A8S1JRP5_PARPR</name>
<dbReference type="OMA" id="QTERMST"/>
<dbReference type="Proteomes" id="UP000688137">
    <property type="component" value="Unassembled WGS sequence"/>
</dbReference>
<keyword evidence="2" id="KW-1185">Reference proteome</keyword>
<dbReference type="EMBL" id="CAJJDM010000006">
    <property type="protein sequence ID" value="CAD8045312.1"/>
    <property type="molecule type" value="Genomic_DNA"/>
</dbReference>
<accession>A0A8S1JRP5</accession>
<organism evidence="1 2">
    <name type="scientific">Paramecium primaurelia</name>
    <dbReference type="NCBI Taxonomy" id="5886"/>
    <lineage>
        <taxon>Eukaryota</taxon>
        <taxon>Sar</taxon>
        <taxon>Alveolata</taxon>
        <taxon>Ciliophora</taxon>
        <taxon>Intramacronucleata</taxon>
        <taxon>Oligohymenophorea</taxon>
        <taxon>Peniculida</taxon>
        <taxon>Parameciidae</taxon>
        <taxon>Paramecium</taxon>
    </lineage>
</organism>
<evidence type="ECO:0000313" key="2">
    <source>
        <dbReference type="Proteomes" id="UP000688137"/>
    </source>
</evidence>